<dbReference type="SMART" id="SM00450">
    <property type="entry name" value="RHOD"/>
    <property type="match status" value="1"/>
</dbReference>
<dbReference type="Pfam" id="PF00581">
    <property type="entry name" value="Rhodanese"/>
    <property type="match status" value="1"/>
</dbReference>
<evidence type="ECO:0000256" key="1">
    <source>
        <dbReference type="SAM" id="SignalP"/>
    </source>
</evidence>
<dbReference type="InterPro" id="IPR001763">
    <property type="entry name" value="Rhodanese-like_dom"/>
</dbReference>
<dbReference type="Gene3D" id="3.40.250.10">
    <property type="entry name" value="Rhodanese-like domain"/>
    <property type="match status" value="1"/>
</dbReference>
<evidence type="ECO:0000313" key="4">
    <source>
        <dbReference type="Proteomes" id="UP001426770"/>
    </source>
</evidence>
<gene>
    <name evidence="3" type="primary">glpE</name>
    <name evidence="3" type="ORF">Lsed01_01809</name>
</gene>
<accession>A0ABP9WHT3</accession>
<keyword evidence="4" id="KW-1185">Reference proteome</keyword>
<dbReference type="PANTHER" id="PTHR43031">
    <property type="entry name" value="FAD-DEPENDENT OXIDOREDUCTASE"/>
    <property type="match status" value="1"/>
</dbReference>
<dbReference type="Proteomes" id="UP001426770">
    <property type="component" value="Unassembled WGS sequence"/>
</dbReference>
<evidence type="ECO:0000259" key="2">
    <source>
        <dbReference type="PROSITE" id="PS50206"/>
    </source>
</evidence>
<dbReference type="InterPro" id="IPR036873">
    <property type="entry name" value="Rhodanese-like_dom_sf"/>
</dbReference>
<dbReference type="EMBL" id="BAABRR010000009">
    <property type="protein sequence ID" value="GAA5519367.1"/>
    <property type="molecule type" value="Genomic_DNA"/>
</dbReference>
<proteinExistence type="predicted"/>
<name>A0ABP9WHT3_9MICO</name>
<dbReference type="RefSeq" id="WP_286213854.1">
    <property type="nucleotide sequence ID" value="NZ_AP027736.1"/>
</dbReference>
<sequence length="144" mass="14538">MTLTLPSRRARAAKFAVLAAALGAALSLSACSGGEPEALAFDGAHVSAETFAEAVATEGVVVIDVRTPAEFAEGHLPGAVNIDVSGATFDAEVAELDPEGEYAVYCRSGNRSQVAIEEMAADGVEQTVGLTGGIGAWAGEVVTD</sequence>
<feature type="signal peptide" evidence="1">
    <location>
        <begin position="1"/>
        <end position="30"/>
    </location>
</feature>
<protein>
    <submittedName>
        <fullName evidence="3">Thiosulfate sulfurtransferase GlpE</fullName>
    </submittedName>
</protein>
<evidence type="ECO:0000313" key="3">
    <source>
        <dbReference type="EMBL" id="GAA5519367.1"/>
    </source>
</evidence>
<feature type="domain" description="Rhodanese" evidence="2">
    <location>
        <begin position="56"/>
        <end position="143"/>
    </location>
</feature>
<dbReference type="InterPro" id="IPR001307">
    <property type="entry name" value="Thiosulphate_STrfase_CS"/>
</dbReference>
<reference evidence="3 4" key="1">
    <citation type="submission" date="2024-02" db="EMBL/GenBank/DDBJ databases">
        <title>Lysinimicrobium sediminis NBRC 112286.</title>
        <authorList>
            <person name="Ichikawa N."/>
            <person name="Katano-Makiyama Y."/>
            <person name="Hidaka K."/>
        </authorList>
    </citation>
    <scope>NUCLEOTIDE SEQUENCE [LARGE SCALE GENOMIC DNA]</scope>
    <source>
        <strain evidence="3 4">NBRC 112286</strain>
    </source>
</reference>
<dbReference type="SUPFAM" id="SSF52821">
    <property type="entry name" value="Rhodanese/Cell cycle control phosphatase"/>
    <property type="match status" value="1"/>
</dbReference>
<dbReference type="InterPro" id="IPR050229">
    <property type="entry name" value="GlpE_sulfurtransferase"/>
</dbReference>
<feature type="chain" id="PRO_5046612042" evidence="1">
    <location>
        <begin position="31"/>
        <end position="144"/>
    </location>
</feature>
<comment type="caution">
    <text evidence="3">The sequence shown here is derived from an EMBL/GenBank/DDBJ whole genome shotgun (WGS) entry which is preliminary data.</text>
</comment>
<dbReference type="PROSITE" id="PS50206">
    <property type="entry name" value="RHODANESE_3"/>
    <property type="match status" value="1"/>
</dbReference>
<dbReference type="PANTHER" id="PTHR43031:SF16">
    <property type="entry name" value="OXIDOREDUCTASE"/>
    <property type="match status" value="1"/>
</dbReference>
<dbReference type="PROSITE" id="PS00380">
    <property type="entry name" value="RHODANESE_1"/>
    <property type="match status" value="1"/>
</dbReference>
<dbReference type="CDD" id="cd00158">
    <property type="entry name" value="RHOD"/>
    <property type="match status" value="1"/>
</dbReference>
<keyword evidence="1" id="KW-0732">Signal</keyword>
<organism evidence="3 4">
    <name type="scientific">Demequina sediminis</name>
    <dbReference type="NCBI Taxonomy" id="1930058"/>
    <lineage>
        <taxon>Bacteria</taxon>
        <taxon>Bacillati</taxon>
        <taxon>Actinomycetota</taxon>
        <taxon>Actinomycetes</taxon>
        <taxon>Micrococcales</taxon>
        <taxon>Demequinaceae</taxon>
        <taxon>Demequina</taxon>
    </lineage>
</organism>